<evidence type="ECO:0000313" key="2">
    <source>
        <dbReference type="Proteomes" id="UP000824120"/>
    </source>
</evidence>
<sequence length="78" mass="9302">MDFRFGIDYKPNKVLRYLDYKCKVQPKLQLKRLAELNNIMCSEDIWTIPEDDQDKEIVMTEADSHWSFGDRLGIKNHP</sequence>
<reference evidence="1 2" key="1">
    <citation type="submission" date="2020-09" db="EMBL/GenBank/DDBJ databases">
        <title>De no assembly of potato wild relative species, Solanum commersonii.</title>
        <authorList>
            <person name="Cho K."/>
        </authorList>
    </citation>
    <scope>NUCLEOTIDE SEQUENCE [LARGE SCALE GENOMIC DNA]</scope>
    <source>
        <strain evidence="1">LZ3.2</strain>
        <tissue evidence="1">Leaf</tissue>
    </source>
</reference>
<accession>A0A9J5YSW1</accession>
<evidence type="ECO:0000313" key="1">
    <source>
        <dbReference type="EMBL" id="KAG5603625.1"/>
    </source>
</evidence>
<dbReference type="Proteomes" id="UP000824120">
    <property type="component" value="Chromosome 5"/>
</dbReference>
<comment type="caution">
    <text evidence="1">The sequence shown here is derived from an EMBL/GenBank/DDBJ whole genome shotgun (WGS) entry which is preliminary data.</text>
</comment>
<gene>
    <name evidence="1" type="ORF">H5410_025117</name>
</gene>
<organism evidence="1 2">
    <name type="scientific">Solanum commersonii</name>
    <name type="common">Commerson's wild potato</name>
    <name type="synonym">Commerson's nightshade</name>
    <dbReference type="NCBI Taxonomy" id="4109"/>
    <lineage>
        <taxon>Eukaryota</taxon>
        <taxon>Viridiplantae</taxon>
        <taxon>Streptophyta</taxon>
        <taxon>Embryophyta</taxon>
        <taxon>Tracheophyta</taxon>
        <taxon>Spermatophyta</taxon>
        <taxon>Magnoliopsida</taxon>
        <taxon>eudicotyledons</taxon>
        <taxon>Gunneridae</taxon>
        <taxon>Pentapetalae</taxon>
        <taxon>asterids</taxon>
        <taxon>lamiids</taxon>
        <taxon>Solanales</taxon>
        <taxon>Solanaceae</taxon>
        <taxon>Solanoideae</taxon>
        <taxon>Solaneae</taxon>
        <taxon>Solanum</taxon>
    </lineage>
</organism>
<dbReference type="AlphaFoldDB" id="A0A9J5YSW1"/>
<name>A0A9J5YSW1_SOLCO</name>
<dbReference type="EMBL" id="JACXVP010000005">
    <property type="protein sequence ID" value="KAG5603625.1"/>
    <property type="molecule type" value="Genomic_DNA"/>
</dbReference>
<protein>
    <submittedName>
        <fullName evidence="1">Uncharacterized protein</fullName>
    </submittedName>
</protein>
<proteinExistence type="predicted"/>
<keyword evidence="2" id="KW-1185">Reference proteome</keyword>